<dbReference type="Proteomes" id="UP000010729">
    <property type="component" value="Unassembled WGS sequence"/>
</dbReference>
<reference evidence="2 3" key="1">
    <citation type="journal article" date="2013" name="Genome Announc.">
        <title>Draft Genome Sequence of Arthrobacter crystallopoietes Strain BAB-32, Revealing Genes for Bioremediation.</title>
        <authorList>
            <person name="Joshi M.N."/>
            <person name="Pandit A.S."/>
            <person name="Sharma A."/>
            <person name="Pandya R.V."/>
            <person name="Desai S.M."/>
            <person name="Saxena A.K."/>
            <person name="Bagatharia S.B."/>
        </authorList>
    </citation>
    <scope>NUCLEOTIDE SEQUENCE [LARGE SCALE GENOMIC DNA]</scope>
    <source>
        <strain evidence="2 3">BAB-32</strain>
    </source>
</reference>
<feature type="compositionally biased region" description="Basic and acidic residues" evidence="1">
    <location>
        <begin position="371"/>
        <end position="382"/>
    </location>
</feature>
<evidence type="ECO:0000313" key="3">
    <source>
        <dbReference type="Proteomes" id="UP000010729"/>
    </source>
</evidence>
<dbReference type="Pfam" id="PF11855">
    <property type="entry name" value="DUF3375"/>
    <property type="match status" value="1"/>
</dbReference>
<feature type="non-terminal residue" evidence="2">
    <location>
        <position position="416"/>
    </location>
</feature>
<organism evidence="2 3">
    <name type="scientific">Arthrobacter crystallopoietes BAB-32</name>
    <dbReference type="NCBI Taxonomy" id="1246476"/>
    <lineage>
        <taxon>Bacteria</taxon>
        <taxon>Bacillati</taxon>
        <taxon>Actinomycetota</taxon>
        <taxon>Actinomycetes</taxon>
        <taxon>Micrococcales</taxon>
        <taxon>Micrococcaceae</taxon>
        <taxon>Crystallibacter</taxon>
    </lineage>
</organism>
<feature type="region of interest" description="Disordered" evidence="1">
    <location>
        <begin position="371"/>
        <end position="402"/>
    </location>
</feature>
<evidence type="ECO:0000256" key="1">
    <source>
        <dbReference type="SAM" id="MobiDB-lite"/>
    </source>
</evidence>
<evidence type="ECO:0008006" key="4">
    <source>
        <dbReference type="Google" id="ProtNLM"/>
    </source>
</evidence>
<comment type="caution">
    <text evidence="2">The sequence shown here is derived from an EMBL/GenBank/DDBJ whole genome shotgun (WGS) entry which is preliminary data.</text>
</comment>
<dbReference type="AlphaFoldDB" id="N1UR87"/>
<accession>N1UR87</accession>
<name>N1UR87_9MICC</name>
<dbReference type="OrthoDB" id="4894795at2"/>
<keyword evidence="3" id="KW-1185">Reference proteome</keyword>
<dbReference type="RefSeq" id="WP_005272447.1">
    <property type="nucleotide sequence ID" value="NZ_ANPE02000216.1"/>
</dbReference>
<protein>
    <recommendedName>
        <fullName evidence="4">DUF3375 domain-containing protein</fullName>
    </recommendedName>
</protein>
<proteinExistence type="predicted"/>
<dbReference type="InterPro" id="IPR021804">
    <property type="entry name" value="DUF3375"/>
</dbReference>
<dbReference type="EMBL" id="ANPE02000216">
    <property type="protein sequence ID" value="EMY32946.1"/>
    <property type="molecule type" value="Genomic_DNA"/>
</dbReference>
<sequence length="416" mass="46505">MRSTQQAVSNWHAQKEFKLGPAWRLLSAAPWTVAFFRAEFTANRPRIGMEEFHASLAAFIAELREEHLSLNEQWQASNYADSWVRHQFLARPMIDGQFVYEPTASTQRVLNFIDSLTQERTNLNSSRLNALLTSIESLAHETDPDATARIRQLEAEIAERQAQIRALESGAEPAVLPRDTAVAAARSILDLASSLPADFKRMRDGVERMLHTIRQEIMESSVTKGVAVGQVLEGDRQLRSTAEGGTFRGFTEFLNDPQQQARFRQAVREVLERDFVDELSTDERHTLANLVRELRRQASEVHSIYGRLSESLHTYVQSDEFRESMLLRRAIRTAEVAVANSPALRTRTPVAQLQLFAPEFETLSGIGLFNPDDHVPPPRLEEPPALSEEDIQRTPSTPKADSAAIAAAVAAATAAA</sequence>
<gene>
    <name evidence="2" type="ORF">D477_017516</name>
</gene>
<evidence type="ECO:0000313" key="2">
    <source>
        <dbReference type="EMBL" id="EMY32946.1"/>
    </source>
</evidence>